<sequence length="541" mass="60798">MKPFLLFKDRDFDREEALPWQAGPLVQDLELDTLFKAMAAQDGFLLEVVRKVILASLEDEEAILYRQEVLQDCLSHPELVRELYALAVDTIESEKNNHWGLLMGYPDTVLRRSVEVLTMFVSRLRKLRTIAEKQAAGFKSVGFQSFFAMVRAELDADYFAEIQYHLRQLKLNDGVLMSAELQTGNKGGNYVLRKPLNTDRSWLRRLFIKGPPVLTYHLHPRDEQGARALSELQDRGVNLVANALAQSNDHILSFFTQLRTELAFYLGCQNLHERLARIGEPVCFPIASGVGRDRQSGEQLYDVCLAVNIGRPVIGNDLHAEGKNLVVITGANQGGKSTFLRAVGLAQLMMQAGMFVAATTFQADVAHGVFTHFKREEDTTMKSGKLDEELARMSEIVDRLGSGSLVLFNESFAATNEREGSEIARQVVGALTETGIKVYFVTHLFEFAHGLYERNLRNAMFLRAERREDGARTFKLSESAPLQTSFGQDLYSRIFEGTAHKEVSGISHDKAEAMTPRAAPAWEEYDHADTTTSRASPHLHR</sequence>
<evidence type="ECO:0000256" key="2">
    <source>
        <dbReference type="ARBA" id="ARBA00022840"/>
    </source>
</evidence>
<evidence type="ECO:0000313" key="6">
    <source>
        <dbReference type="EMBL" id="RAZ91501.1"/>
    </source>
</evidence>
<feature type="region of interest" description="Disordered" evidence="4">
    <location>
        <begin position="506"/>
        <end position="541"/>
    </location>
</feature>
<dbReference type="EMBL" id="QMBP01000003">
    <property type="protein sequence ID" value="RAZ91501.1"/>
    <property type="molecule type" value="Genomic_DNA"/>
</dbReference>
<protein>
    <submittedName>
        <fullName evidence="6">DNA mismatch repair protein MutS</fullName>
    </submittedName>
</protein>
<evidence type="ECO:0000313" key="7">
    <source>
        <dbReference type="Proteomes" id="UP000251558"/>
    </source>
</evidence>
<proteinExistence type="predicted"/>
<dbReference type="InterPro" id="IPR045076">
    <property type="entry name" value="MutS"/>
</dbReference>
<evidence type="ECO:0000259" key="5">
    <source>
        <dbReference type="SMART" id="SM00534"/>
    </source>
</evidence>
<dbReference type="AlphaFoldDB" id="A0A330HS56"/>
<dbReference type="Proteomes" id="UP000251558">
    <property type="component" value="Unassembled WGS sequence"/>
</dbReference>
<dbReference type="SUPFAM" id="SSF52540">
    <property type="entry name" value="P-loop containing nucleoside triphosphate hydrolases"/>
    <property type="match status" value="1"/>
</dbReference>
<dbReference type="RefSeq" id="WP_112097139.1">
    <property type="nucleotide sequence ID" value="NZ_QMBP01000003.1"/>
</dbReference>
<keyword evidence="3" id="KW-0238">DNA-binding</keyword>
<dbReference type="GO" id="GO:0005829">
    <property type="term" value="C:cytosol"/>
    <property type="evidence" value="ECO:0007669"/>
    <property type="project" value="TreeGrafter"/>
</dbReference>
<feature type="domain" description="DNA mismatch repair proteins mutS family" evidence="5">
    <location>
        <begin position="323"/>
        <end position="508"/>
    </location>
</feature>
<organism evidence="6 7">
    <name type="scientific">Mesorhizobium hawassense</name>
    <dbReference type="NCBI Taxonomy" id="1209954"/>
    <lineage>
        <taxon>Bacteria</taxon>
        <taxon>Pseudomonadati</taxon>
        <taxon>Pseudomonadota</taxon>
        <taxon>Alphaproteobacteria</taxon>
        <taxon>Hyphomicrobiales</taxon>
        <taxon>Phyllobacteriaceae</taxon>
        <taxon>Mesorhizobium</taxon>
    </lineage>
</organism>
<dbReference type="SMART" id="SM00534">
    <property type="entry name" value="MUTSac"/>
    <property type="match status" value="1"/>
</dbReference>
<dbReference type="PANTHER" id="PTHR11361">
    <property type="entry name" value="DNA MISMATCH REPAIR PROTEIN MUTS FAMILY MEMBER"/>
    <property type="match status" value="1"/>
</dbReference>
<dbReference type="GO" id="GO:0030983">
    <property type="term" value="F:mismatched DNA binding"/>
    <property type="evidence" value="ECO:0007669"/>
    <property type="project" value="InterPro"/>
</dbReference>
<evidence type="ECO:0000256" key="3">
    <source>
        <dbReference type="ARBA" id="ARBA00023125"/>
    </source>
</evidence>
<dbReference type="GO" id="GO:0006298">
    <property type="term" value="P:mismatch repair"/>
    <property type="evidence" value="ECO:0007669"/>
    <property type="project" value="InterPro"/>
</dbReference>
<keyword evidence="7" id="KW-1185">Reference proteome</keyword>
<keyword evidence="2" id="KW-0067">ATP-binding</keyword>
<reference evidence="6 7" key="1">
    <citation type="submission" date="2018-07" db="EMBL/GenBank/DDBJ databases">
        <title>Diversity of Mesorhizobium strains in Brazil.</title>
        <authorList>
            <person name="Helene L.C.F."/>
            <person name="Dall'Agnol R."/>
            <person name="Delamuta J.R.M."/>
            <person name="Hungria M."/>
        </authorList>
    </citation>
    <scope>NUCLEOTIDE SEQUENCE [LARGE SCALE GENOMIC DNA]</scope>
    <source>
        <strain evidence="6 7">AC99b</strain>
    </source>
</reference>
<evidence type="ECO:0000256" key="4">
    <source>
        <dbReference type="SAM" id="MobiDB-lite"/>
    </source>
</evidence>
<comment type="caution">
    <text evidence="6">The sequence shown here is derived from an EMBL/GenBank/DDBJ whole genome shotgun (WGS) entry which is preliminary data.</text>
</comment>
<evidence type="ECO:0000256" key="1">
    <source>
        <dbReference type="ARBA" id="ARBA00022741"/>
    </source>
</evidence>
<dbReference type="OrthoDB" id="9808166at2"/>
<keyword evidence="1" id="KW-0547">Nucleotide-binding</keyword>
<dbReference type="GO" id="GO:0140664">
    <property type="term" value="F:ATP-dependent DNA damage sensor activity"/>
    <property type="evidence" value="ECO:0007669"/>
    <property type="project" value="InterPro"/>
</dbReference>
<gene>
    <name evidence="6" type="ORF">DPM33_09550</name>
</gene>
<dbReference type="InterPro" id="IPR000432">
    <property type="entry name" value="DNA_mismatch_repair_MutS_C"/>
</dbReference>
<dbReference type="Gene3D" id="3.40.50.300">
    <property type="entry name" value="P-loop containing nucleotide triphosphate hydrolases"/>
    <property type="match status" value="1"/>
</dbReference>
<dbReference type="InterPro" id="IPR027417">
    <property type="entry name" value="P-loop_NTPase"/>
</dbReference>
<dbReference type="Pfam" id="PF00488">
    <property type="entry name" value="MutS_V"/>
    <property type="match status" value="1"/>
</dbReference>
<accession>A0A330HS56</accession>
<dbReference type="PANTHER" id="PTHR11361:SF34">
    <property type="entry name" value="DNA MISMATCH REPAIR PROTEIN MSH1, MITOCHONDRIAL"/>
    <property type="match status" value="1"/>
</dbReference>
<name>A0A330HS56_9HYPH</name>
<dbReference type="GO" id="GO:0005524">
    <property type="term" value="F:ATP binding"/>
    <property type="evidence" value="ECO:0007669"/>
    <property type="project" value="UniProtKB-KW"/>
</dbReference>